<feature type="region of interest" description="Disordered" evidence="1">
    <location>
        <begin position="24"/>
        <end position="47"/>
    </location>
</feature>
<name>A0AAW2JRB8_SESRA</name>
<feature type="compositionally biased region" description="Acidic residues" evidence="1">
    <location>
        <begin position="37"/>
        <end position="47"/>
    </location>
</feature>
<gene>
    <name evidence="2" type="ORF">Sradi_6667400</name>
</gene>
<dbReference type="EMBL" id="JACGWJ010000032">
    <property type="protein sequence ID" value="KAL0296153.1"/>
    <property type="molecule type" value="Genomic_DNA"/>
</dbReference>
<sequence length="57" mass="5301">MKFDGVVIEGALLDAASGMDVGGGGGGGGGGAANEDTAGDGDGDDDGAIIYVFPIPT</sequence>
<reference evidence="2" key="2">
    <citation type="journal article" date="2024" name="Plant">
        <title>Genomic evolution and insights into agronomic trait innovations of Sesamum species.</title>
        <authorList>
            <person name="Miao H."/>
            <person name="Wang L."/>
            <person name="Qu L."/>
            <person name="Liu H."/>
            <person name="Sun Y."/>
            <person name="Le M."/>
            <person name="Wang Q."/>
            <person name="Wei S."/>
            <person name="Zheng Y."/>
            <person name="Lin W."/>
            <person name="Duan Y."/>
            <person name="Cao H."/>
            <person name="Xiong S."/>
            <person name="Wang X."/>
            <person name="Wei L."/>
            <person name="Li C."/>
            <person name="Ma Q."/>
            <person name="Ju M."/>
            <person name="Zhao R."/>
            <person name="Li G."/>
            <person name="Mu C."/>
            <person name="Tian Q."/>
            <person name="Mei H."/>
            <person name="Zhang T."/>
            <person name="Gao T."/>
            <person name="Zhang H."/>
        </authorList>
    </citation>
    <scope>NUCLEOTIDE SEQUENCE</scope>
    <source>
        <strain evidence="2">G02</strain>
    </source>
</reference>
<comment type="caution">
    <text evidence="2">The sequence shown here is derived from an EMBL/GenBank/DDBJ whole genome shotgun (WGS) entry which is preliminary data.</text>
</comment>
<protein>
    <submittedName>
        <fullName evidence="2">Uncharacterized protein</fullName>
    </submittedName>
</protein>
<dbReference type="AlphaFoldDB" id="A0AAW2JRB8"/>
<evidence type="ECO:0000256" key="1">
    <source>
        <dbReference type="SAM" id="MobiDB-lite"/>
    </source>
</evidence>
<accession>A0AAW2JRB8</accession>
<organism evidence="2">
    <name type="scientific">Sesamum radiatum</name>
    <name type="common">Black benniseed</name>
    <dbReference type="NCBI Taxonomy" id="300843"/>
    <lineage>
        <taxon>Eukaryota</taxon>
        <taxon>Viridiplantae</taxon>
        <taxon>Streptophyta</taxon>
        <taxon>Embryophyta</taxon>
        <taxon>Tracheophyta</taxon>
        <taxon>Spermatophyta</taxon>
        <taxon>Magnoliopsida</taxon>
        <taxon>eudicotyledons</taxon>
        <taxon>Gunneridae</taxon>
        <taxon>Pentapetalae</taxon>
        <taxon>asterids</taxon>
        <taxon>lamiids</taxon>
        <taxon>Lamiales</taxon>
        <taxon>Pedaliaceae</taxon>
        <taxon>Sesamum</taxon>
    </lineage>
</organism>
<evidence type="ECO:0000313" key="2">
    <source>
        <dbReference type="EMBL" id="KAL0296153.1"/>
    </source>
</evidence>
<reference evidence="2" key="1">
    <citation type="submission" date="2020-06" db="EMBL/GenBank/DDBJ databases">
        <authorList>
            <person name="Li T."/>
            <person name="Hu X."/>
            <person name="Zhang T."/>
            <person name="Song X."/>
            <person name="Zhang H."/>
            <person name="Dai N."/>
            <person name="Sheng W."/>
            <person name="Hou X."/>
            <person name="Wei L."/>
        </authorList>
    </citation>
    <scope>NUCLEOTIDE SEQUENCE</scope>
    <source>
        <strain evidence="2">G02</strain>
        <tissue evidence="2">Leaf</tissue>
    </source>
</reference>
<proteinExistence type="predicted"/>